<keyword evidence="9" id="KW-1185">Reference proteome</keyword>
<organism evidence="8 9">
    <name type="scientific">Paraphaeosphaeria minitans</name>
    <dbReference type="NCBI Taxonomy" id="565426"/>
    <lineage>
        <taxon>Eukaryota</taxon>
        <taxon>Fungi</taxon>
        <taxon>Dikarya</taxon>
        <taxon>Ascomycota</taxon>
        <taxon>Pezizomycotina</taxon>
        <taxon>Dothideomycetes</taxon>
        <taxon>Pleosporomycetidae</taxon>
        <taxon>Pleosporales</taxon>
        <taxon>Massarineae</taxon>
        <taxon>Didymosphaeriaceae</taxon>
        <taxon>Paraphaeosphaeria</taxon>
    </lineage>
</organism>
<dbReference type="EMBL" id="WJXW01000006">
    <property type="protein sequence ID" value="KAF9735575.1"/>
    <property type="molecule type" value="Genomic_DNA"/>
</dbReference>
<name>A0A9P6GJL3_9PLEO</name>
<reference evidence="8" key="1">
    <citation type="journal article" date="2020" name="Mol. Plant Microbe Interact.">
        <title>Genome Sequence of the Biocontrol Agent Coniothyrium minitans strain Conio (IMI 134523).</title>
        <authorList>
            <person name="Patel D."/>
            <person name="Shittu T.A."/>
            <person name="Baroncelli R."/>
            <person name="Muthumeenakshi S."/>
            <person name="Osborne T.H."/>
            <person name="Janganan T.K."/>
            <person name="Sreenivasaprasad S."/>
        </authorList>
    </citation>
    <scope>NUCLEOTIDE SEQUENCE</scope>
    <source>
        <strain evidence="8">Conio</strain>
    </source>
</reference>
<dbReference type="FunFam" id="3.50.50.60:FF:000138">
    <property type="entry name" value="Flavin-containing monooxygenase"/>
    <property type="match status" value="1"/>
</dbReference>
<dbReference type="PIRSF" id="PIRSF000332">
    <property type="entry name" value="FMO"/>
    <property type="match status" value="1"/>
</dbReference>
<dbReference type="AlphaFoldDB" id="A0A9P6GJL3"/>
<gene>
    <name evidence="8" type="ORF">PMIN01_06980</name>
</gene>
<evidence type="ECO:0000256" key="1">
    <source>
        <dbReference type="ARBA" id="ARBA00001974"/>
    </source>
</evidence>
<dbReference type="GO" id="GO:0004499">
    <property type="term" value="F:N,N-dimethylaniline monooxygenase activity"/>
    <property type="evidence" value="ECO:0007669"/>
    <property type="project" value="InterPro"/>
</dbReference>
<keyword evidence="7 8" id="KW-0503">Monooxygenase</keyword>
<evidence type="ECO:0000313" key="9">
    <source>
        <dbReference type="Proteomes" id="UP000756921"/>
    </source>
</evidence>
<keyword evidence="3" id="KW-0285">Flavoprotein</keyword>
<sequence>MDNFTHIKSVAIIGAGPAGLAAVKYLIAENCFDRVVAFEQRDEVGGVWNFTGNVSQQQQSDLTIPRTKPAQSVERPVSVQKPSGRITHLFPSPIYDALETNIPHTLMNFTDKPFPADCPLFPPFGTVKQYLEEYADDIRTHLRLGSQIEQVRAGTCDGAHKTKWNLSYTDLVSGRRCEESFDAVICASGHYSDPYIPNFPGISDFDAAHPGVITHSKFYRNPRPYSDKKVVIVGNSASGVDISRQISTFTARVIVSEKEKPTTLHSDSNSITYRPEIAEFVAENRNVRFVNGTTETGVDHIIFCTGYQYSFPFLLGLDQPVASTGQRASHVYQHIFYHLQPTLAFLTLPQRIVPFPVAEAQAAYIARVFSGRLGLPAFEDMEAWEQGVLQAKGSKGFHNLGYPEDVDYINALHDVSMGAKACETRGAGKTPPFWDEEKRWTRQRFPMIKQAALKLGEKRCEVRCLRDLGFDFEDWKRGEYLKQKDSP</sequence>
<evidence type="ECO:0000256" key="7">
    <source>
        <dbReference type="ARBA" id="ARBA00023033"/>
    </source>
</evidence>
<dbReference type="GO" id="GO:0050660">
    <property type="term" value="F:flavin adenine dinucleotide binding"/>
    <property type="evidence" value="ECO:0007669"/>
    <property type="project" value="InterPro"/>
</dbReference>
<comment type="similarity">
    <text evidence="2">Belongs to the FMO family.</text>
</comment>
<protein>
    <submittedName>
        <fullName evidence="8">Thiol-specific monooxygenase</fullName>
    </submittedName>
</protein>
<evidence type="ECO:0000313" key="8">
    <source>
        <dbReference type="EMBL" id="KAF9735575.1"/>
    </source>
</evidence>
<dbReference type="PANTHER" id="PTHR23023">
    <property type="entry name" value="DIMETHYLANILINE MONOOXYGENASE"/>
    <property type="match status" value="1"/>
</dbReference>
<dbReference type="GO" id="GO:0050661">
    <property type="term" value="F:NADP binding"/>
    <property type="evidence" value="ECO:0007669"/>
    <property type="project" value="InterPro"/>
</dbReference>
<keyword evidence="5" id="KW-0521">NADP</keyword>
<dbReference type="InterPro" id="IPR020946">
    <property type="entry name" value="Flavin_mOase-like"/>
</dbReference>
<dbReference type="Proteomes" id="UP000756921">
    <property type="component" value="Unassembled WGS sequence"/>
</dbReference>
<keyword evidence="4" id="KW-0274">FAD</keyword>
<dbReference type="OrthoDB" id="66881at2759"/>
<accession>A0A9P6GJL3</accession>
<comment type="cofactor">
    <cofactor evidence="1">
        <name>FAD</name>
        <dbReference type="ChEBI" id="CHEBI:57692"/>
    </cofactor>
</comment>
<proteinExistence type="inferred from homology"/>
<dbReference type="Gene3D" id="3.50.50.60">
    <property type="entry name" value="FAD/NAD(P)-binding domain"/>
    <property type="match status" value="2"/>
</dbReference>
<dbReference type="InterPro" id="IPR000960">
    <property type="entry name" value="Flavin_mOase"/>
</dbReference>
<comment type="caution">
    <text evidence="8">The sequence shown here is derived from an EMBL/GenBank/DDBJ whole genome shotgun (WGS) entry which is preliminary data.</text>
</comment>
<evidence type="ECO:0000256" key="4">
    <source>
        <dbReference type="ARBA" id="ARBA00022827"/>
    </source>
</evidence>
<evidence type="ECO:0000256" key="3">
    <source>
        <dbReference type="ARBA" id="ARBA00022630"/>
    </source>
</evidence>
<keyword evidence="6" id="KW-0560">Oxidoreductase</keyword>
<evidence type="ECO:0000256" key="6">
    <source>
        <dbReference type="ARBA" id="ARBA00023002"/>
    </source>
</evidence>
<dbReference type="Pfam" id="PF00743">
    <property type="entry name" value="FMO-like"/>
    <property type="match status" value="3"/>
</dbReference>
<dbReference type="SUPFAM" id="SSF51905">
    <property type="entry name" value="FAD/NAD(P)-binding domain"/>
    <property type="match status" value="2"/>
</dbReference>
<evidence type="ECO:0000256" key="2">
    <source>
        <dbReference type="ARBA" id="ARBA00009183"/>
    </source>
</evidence>
<dbReference type="InterPro" id="IPR036188">
    <property type="entry name" value="FAD/NAD-bd_sf"/>
</dbReference>
<dbReference type="InterPro" id="IPR050346">
    <property type="entry name" value="FMO-like"/>
</dbReference>
<evidence type="ECO:0000256" key="5">
    <source>
        <dbReference type="ARBA" id="ARBA00022857"/>
    </source>
</evidence>
<dbReference type="PRINTS" id="PR00370">
    <property type="entry name" value="FMOXYGENASE"/>
</dbReference>